<evidence type="ECO:0000256" key="1">
    <source>
        <dbReference type="SAM" id="MobiDB-lite"/>
    </source>
</evidence>
<dbReference type="HOGENOM" id="CLU_1709974_0_0_5"/>
<protein>
    <submittedName>
        <fullName evidence="2">Uncharacterized protein</fullName>
    </submittedName>
</protein>
<name>Q11I76_CHESB</name>
<sequence length="153" mass="16642">MAFFQSPSRRYAQHHLSERDERRLVALAAIWPQRMDETGSTFRVNRTADLFGREAKMFKIPIVAFAFSVLLVTAAGAQNRTFSEPNSLPENLQGTTALRPLVGPATTAIDRDVNTSSVNTRQPIEGIAQAGTTVDGSPVPPASPTGLNLNSQY</sequence>
<dbReference type="EMBL" id="CP000390">
    <property type="protein sequence ID" value="ABG62899.1"/>
    <property type="molecule type" value="Genomic_DNA"/>
</dbReference>
<accession>Q11I76</accession>
<dbReference type="KEGG" id="mes:Meso_1503"/>
<gene>
    <name evidence="2" type="ordered locus">Meso_1503</name>
</gene>
<feature type="region of interest" description="Disordered" evidence="1">
    <location>
        <begin position="128"/>
        <end position="153"/>
    </location>
</feature>
<dbReference type="AlphaFoldDB" id="Q11I76"/>
<proteinExistence type="predicted"/>
<evidence type="ECO:0000313" key="2">
    <source>
        <dbReference type="EMBL" id="ABG62899.1"/>
    </source>
</evidence>
<organism evidence="2">
    <name type="scientific">Chelativorans sp. (strain BNC1)</name>
    <dbReference type="NCBI Taxonomy" id="266779"/>
    <lineage>
        <taxon>Bacteria</taxon>
        <taxon>Pseudomonadati</taxon>
        <taxon>Pseudomonadota</taxon>
        <taxon>Alphaproteobacteria</taxon>
        <taxon>Hyphomicrobiales</taxon>
        <taxon>Phyllobacteriaceae</taxon>
        <taxon>Chelativorans</taxon>
    </lineage>
</organism>
<reference evidence="2" key="1">
    <citation type="submission" date="2006-06" db="EMBL/GenBank/DDBJ databases">
        <title>Complete sequence of chromosome of Chelativorans sp. BNC1.</title>
        <authorList>
            <consortium name="US DOE Joint Genome Institute"/>
            <person name="Copeland A."/>
            <person name="Lucas S."/>
            <person name="Lapidus A."/>
            <person name="Barry K."/>
            <person name="Detter J.C."/>
            <person name="Glavina del Rio T."/>
            <person name="Hammon N."/>
            <person name="Israni S."/>
            <person name="Dalin E."/>
            <person name="Tice H."/>
            <person name="Pitluck S."/>
            <person name="Chertkov O."/>
            <person name="Brettin T."/>
            <person name="Bruce D."/>
            <person name="Han C."/>
            <person name="Tapia R."/>
            <person name="Gilna P."/>
            <person name="Schmutz J."/>
            <person name="Larimer F."/>
            <person name="Land M."/>
            <person name="Hauser L."/>
            <person name="Kyrpides N."/>
            <person name="Mikhailova N."/>
            <person name="Richardson P."/>
        </authorList>
    </citation>
    <scope>NUCLEOTIDE SEQUENCE</scope>
    <source>
        <strain evidence="2">BNC1</strain>
    </source>
</reference>